<dbReference type="InParanoid" id="A0A316V2P3"/>
<gene>
    <name evidence="15" type="ORF">FA14DRAFT_192625</name>
</gene>
<dbReference type="OrthoDB" id="2115822at2759"/>
<dbReference type="PROSITE" id="PS51761">
    <property type="entry name" value="GH11_3"/>
    <property type="match status" value="1"/>
</dbReference>
<dbReference type="GO" id="GO:0031176">
    <property type="term" value="F:endo-1,4-beta-xylanase activity"/>
    <property type="evidence" value="ECO:0007669"/>
    <property type="project" value="UniProtKB-UniRule"/>
</dbReference>
<keyword evidence="13" id="KW-0732">Signal</keyword>
<evidence type="ECO:0000256" key="12">
    <source>
        <dbReference type="SAM" id="MobiDB-lite"/>
    </source>
</evidence>
<dbReference type="GeneID" id="37023728"/>
<keyword evidence="6 10" id="KW-0378">Hydrolase</keyword>
<evidence type="ECO:0000256" key="5">
    <source>
        <dbReference type="ARBA" id="ARBA00022651"/>
    </source>
</evidence>
<evidence type="ECO:0000256" key="3">
    <source>
        <dbReference type="ARBA" id="ARBA00007792"/>
    </source>
</evidence>
<evidence type="ECO:0000256" key="4">
    <source>
        <dbReference type="ARBA" id="ARBA00012590"/>
    </source>
</evidence>
<feature type="region of interest" description="Disordered" evidence="12">
    <location>
        <begin position="228"/>
        <end position="290"/>
    </location>
</feature>
<comment type="similarity">
    <text evidence="3 10 11">Belongs to the glycosyl hydrolase 11 (cellulase G) family.</text>
</comment>
<dbReference type="RefSeq" id="XP_025351826.1">
    <property type="nucleotide sequence ID" value="XM_025501947.1"/>
</dbReference>
<dbReference type="Gene3D" id="2.60.120.180">
    <property type="match status" value="1"/>
</dbReference>
<dbReference type="UniPathway" id="UPA00114"/>
<feature type="chain" id="PRO_5016237857" description="Endo-1,4-beta-xylanase" evidence="13">
    <location>
        <begin position="19"/>
        <end position="290"/>
    </location>
</feature>
<name>A0A316V2P3_9BASI</name>
<dbReference type="STRING" id="1280837.A0A316V2P3"/>
<feature type="compositionally biased region" description="Basic residues" evidence="12">
    <location>
        <begin position="263"/>
        <end position="283"/>
    </location>
</feature>
<dbReference type="PANTHER" id="PTHR46828:SF2">
    <property type="entry name" value="ENDO-1,4-BETA-XYLANASE A-RELATED"/>
    <property type="match status" value="1"/>
</dbReference>
<dbReference type="InterPro" id="IPR013320">
    <property type="entry name" value="ConA-like_dom_sf"/>
</dbReference>
<evidence type="ECO:0000256" key="9">
    <source>
        <dbReference type="ARBA" id="ARBA00023326"/>
    </source>
</evidence>
<proteinExistence type="inferred from homology"/>
<comment type="catalytic activity">
    <reaction evidence="1 10 11">
        <text>Endohydrolysis of (1-&gt;4)-beta-D-xylosidic linkages in xylans.</text>
        <dbReference type="EC" id="3.2.1.8"/>
    </reaction>
</comment>
<evidence type="ECO:0000256" key="7">
    <source>
        <dbReference type="ARBA" id="ARBA00023277"/>
    </source>
</evidence>
<keyword evidence="7 10" id="KW-0119">Carbohydrate metabolism</keyword>
<keyword evidence="15" id="KW-0430">Lectin</keyword>
<evidence type="ECO:0000256" key="6">
    <source>
        <dbReference type="ARBA" id="ARBA00022801"/>
    </source>
</evidence>
<dbReference type="Pfam" id="PF00457">
    <property type="entry name" value="Glyco_hydro_11"/>
    <property type="match status" value="1"/>
</dbReference>
<accession>A0A316V2P3</accession>
<dbReference type="PANTHER" id="PTHR46828">
    <property type="entry name" value="ENDO-1,4-BETA-XYLANASE A-RELATED"/>
    <property type="match status" value="1"/>
</dbReference>
<evidence type="ECO:0000259" key="14">
    <source>
        <dbReference type="PROSITE" id="PS51761"/>
    </source>
</evidence>
<dbReference type="InterPro" id="IPR001137">
    <property type="entry name" value="Glyco_hydro_11"/>
</dbReference>
<dbReference type="InterPro" id="IPR033123">
    <property type="entry name" value="GH11_dom"/>
</dbReference>
<evidence type="ECO:0000256" key="11">
    <source>
        <dbReference type="RuleBase" id="RU362015"/>
    </source>
</evidence>
<feature type="signal peptide" evidence="13">
    <location>
        <begin position="1"/>
        <end position="18"/>
    </location>
</feature>
<dbReference type="Proteomes" id="UP000245771">
    <property type="component" value="Unassembled WGS sequence"/>
</dbReference>
<evidence type="ECO:0000313" key="16">
    <source>
        <dbReference type="Proteomes" id="UP000245771"/>
    </source>
</evidence>
<keyword evidence="8 10" id="KW-0326">Glycosidase</keyword>
<feature type="domain" description="GH11" evidence="14">
    <location>
        <begin position="26"/>
        <end position="221"/>
    </location>
</feature>
<evidence type="ECO:0000256" key="2">
    <source>
        <dbReference type="ARBA" id="ARBA00004851"/>
    </source>
</evidence>
<dbReference type="GO" id="GO:0045493">
    <property type="term" value="P:xylan catabolic process"/>
    <property type="evidence" value="ECO:0007669"/>
    <property type="project" value="UniProtKB-UniRule"/>
</dbReference>
<dbReference type="SUPFAM" id="SSF49899">
    <property type="entry name" value="Concanavalin A-like lectins/glucanases"/>
    <property type="match status" value="1"/>
</dbReference>
<dbReference type="EMBL" id="KZ819607">
    <property type="protein sequence ID" value="PWN31524.1"/>
    <property type="molecule type" value="Genomic_DNA"/>
</dbReference>
<keyword evidence="5 10" id="KW-0858">Xylan degradation</keyword>
<evidence type="ECO:0000256" key="1">
    <source>
        <dbReference type="ARBA" id="ARBA00000681"/>
    </source>
</evidence>
<dbReference type="AlphaFoldDB" id="A0A316V2P3"/>
<evidence type="ECO:0000256" key="13">
    <source>
        <dbReference type="SAM" id="SignalP"/>
    </source>
</evidence>
<dbReference type="GO" id="GO:0030246">
    <property type="term" value="F:carbohydrate binding"/>
    <property type="evidence" value="ECO:0007669"/>
    <property type="project" value="UniProtKB-KW"/>
</dbReference>
<keyword evidence="9 10" id="KW-0624">Polysaccharide degradation</keyword>
<feature type="compositionally biased region" description="Low complexity" evidence="12">
    <location>
        <begin position="236"/>
        <end position="250"/>
    </location>
</feature>
<feature type="active site" description="Proton donor" evidence="10">
    <location>
        <position position="208"/>
    </location>
</feature>
<evidence type="ECO:0000256" key="8">
    <source>
        <dbReference type="ARBA" id="ARBA00023295"/>
    </source>
</evidence>
<comment type="pathway">
    <text evidence="2 10 11">Glycan degradation; xylan degradation.</text>
</comment>
<evidence type="ECO:0000313" key="15">
    <source>
        <dbReference type="EMBL" id="PWN31524.1"/>
    </source>
</evidence>
<keyword evidence="16" id="KW-1185">Reference proteome</keyword>
<reference evidence="15 16" key="1">
    <citation type="journal article" date="2018" name="Mol. Biol. Evol.">
        <title>Broad Genomic Sampling Reveals a Smut Pathogenic Ancestry of the Fungal Clade Ustilaginomycotina.</title>
        <authorList>
            <person name="Kijpornyongpan T."/>
            <person name="Mondo S.J."/>
            <person name="Barry K."/>
            <person name="Sandor L."/>
            <person name="Lee J."/>
            <person name="Lipzen A."/>
            <person name="Pangilinan J."/>
            <person name="LaButti K."/>
            <person name="Hainaut M."/>
            <person name="Henrissat B."/>
            <person name="Grigoriev I.V."/>
            <person name="Spatafora J.W."/>
            <person name="Aime M.C."/>
        </authorList>
    </citation>
    <scope>NUCLEOTIDE SEQUENCE [LARGE SCALE GENOMIC DNA]</scope>
    <source>
        <strain evidence="15 16">MCA 3882</strain>
    </source>
</reference>
<evidence type="ECO:0000256" key="10">
    <source>
        <dbReference type="PROSITE-ProRule" id="PRU01097"/>
    </source>
</evidence>
<dbReference type="PRINTS" id="PR00911">
    <property type="entry name" value="GLHYDRLASE11"/>
</dbReference>
<feature type="active site" description="Nucleophile" evidence="10">
    <location>
        <position position="114"/>
    </location>
</feature>
<dbReference type="InterPro" id="IPR013319">
    <property type="entry name" value="GH11/12"/>
</dbReference>
<dbReference type="EC" id="3.2.1.8" evidence="4 10"/>
<protein>
    <recommendedName>
        <fullName evidence="4 10">Endo-1,4-beta-xylanase</fullName>
        <ecNumber evidence="4 10">3.2.1.8</ecNumber>
    </recommendedName>
</protein>
<sequence>MMPSANWLLIFLFGYVYGQTNDSGLQTMPYGWDVSGEYFASVWDSKVKGTYTAKGDKAGTYSFQWQDVDDAIVAKGFITGKTDRVLSYDGTFEVQENGAYLSLYGWSVGSHCVEYYVTDNWGEYAPCGPGPDDVKGTFESDGDLYTFCTTPGGQGCIDGKGESHVQFFSCRHTKRSSGTITFANHVAAWENAGMILGELDSYQVIAVEAYAGSSGSATINVSEGNSTGAVLSGQKNTNGNETTEHNTNQTISNNKKGGDNKTPHHKKNNHKKPHRHRHHRHHYNQLESEE</sequence>
<organism evidence="15 16">
    <name type="scientific">Meira miltonrushii</name>
    <dbReference type="NCBI Taxonomy" id="1280837"/>
    <lineage>
        <taxon>Eukaryota</taxon>
        <taxon>Fungi</taxon>
        <taxon>Dikarya</taxon>
        <taxon>Basidiomycota</taxon>
        <taxon>Ustilaginomycotina</taxon>
        <taxon>Exobasidiomycetes</taxon>
        <taxon>Exobasidiales</taxon>
        <taxon>Brachybasidiaceae</taxon>
        <taxon>Meira</taxon>
    </lineage>
</organism>